<evidence type="ECO:0000313" key="4">
    <source>
        <dbReference type="EMBL" id="MBB5782114.1"/>
    </source>
</evidence>
<dbReference type="AlphaFoldDB" id="A0A7W9LFP7"/>
<dbReference type="PANTHER" id="PTHR42748">
    <property type="entry name" value="NITROGEN METABOLITE REPRESSION PROTEIN NMRA FAMILY MEMBER"/>
    <property type="match status" value="1"/>
</dbReference>
<evidence type="ECO:0000256" key="2">
    <source>
        <dbReference type="ARBA" id="ARBA00022857"/>
    </source>
</evidence>
<dbReference type="Pfam" id="PF05368">
    <property type="entry name" value="NmrA"/>
    <property type="match status" value="1"/>
</dbReference>
<accession>A0A7W9LFP7</accession>
<keyword evidence="2" id="KW-0521">NADP</keyword>
<dbReference type="CDD" id="cd05251">
    <property type="entry name" value="NmrA_like_SDR_a"/>
    <property type="match status" value="1"/>
</dbReference>
<evidence type="ECO:0000256" key="1">
    <source>
        <dbReference type="ARBA" id="ARBA00006328"/>
    </source>
</evidence>
<dbReference type="EMBL" id="JACHMB010000001">
    <property type="protein sequence ID" value="MBB5782114.1"/>
    <property type="molecule type" value="Genomic_DNA"/>
</dbReference>
<reference evidence="4 5" key="1">
    <citation type="submission" date="2020-08" db="EMBL/GenBank/DDBJ databases">
        <title>Sequencing the genomes of 1000 actinobacteria strains.</title>
        <authorList>
            <person name="Klenk H.-P."/>
        </authorList>
    </citation>
    <scope>NUCLEOTIDE SEQUENCE [LARGE SCALE GENOMIC DNA]</scope>
    <source>
        <strain evidence="4 5">DSM 45507</strain>
    </source>
</reference>
<dbReference type="RefSeq" id="WP_185075281.1">
    <property type="nucleotide sequence ID" value="NZ_JACHMB010000001.1"/>
</dbReference>
<keyword evidence="5" id="KW-1185">Reference proteome</keyword>
<feature type="domain" description="NmrA-like" evidence="3">
    <location>
        <begin position="3"/>
        <end position="278"/>
    </location>
</feature>
<dbReference type="Gene3D" id="3.40.50.720">
    <property type="entry name" value="NAD(P)-binding Rossmann-like Domain"/>
    <property type="match status" value="1"/>
</dbReference>
<evidence type="ECO:0000313" key="5">
    <source>
        <dbReference type="Proteomes" id="UP000579153"/>
    </source>
</evidence>
<gene>
    <name evidence="4" type="ORF">HD596_008870</name>
</gene>
<comment type="similarity">
    <text evidence="1">Belongs to the NmrA-type oxidoreductase family.</text>
</comment>
<dbReference type="InterPro" id="IPR036291">
    <property type="entry name" value="NAD(P)-bd_dom_sf"/>
</dbReference>
<dbReference type="InterPro" id="IPR051164">
    <property type="entry name" value="NmrA-like_oxidored"/>
</dbReference>
<evidence type="ECO:0000259" key="3">
    <source>
        <dbReference type="Pfam" id="PF05368"/>
    </source>
</evidence>
<dbReference type="Proteomes" id="UP000579153">
    <property type="component" value="Unassembled WGS sequence"/>
</dbReference>
<dbReference type="SUPFAM" id="SSF51735">
    <property type="entry name" value="NAD(P)-binding Rossmann-fold domains"/>
    <property type="match status" value="1"/>
</dbReference>
<protein>
    <submittedName>
        <fullName evidence="4">Uncharacterized protein YbjT (DUF2867 family)</fullName>
    </submittedName>
</protein>
<dbReference type="InterPro" id="IPR008030">
    <property type="entry name" value="NmrA-like"/>
</dbReference>
<organism evidence="4 5">
    <name type="scientific">Nonomuraea jabiensis</name>
    <dbReference type="NCBI Taxonomy" id="882448"/>
    <lineage>
        <taxon>Bacteria</taxon>
        <taxon>Bacillati</taxon>
        <taxon>Actinomycetota</taxon>
        <taxon>Actinomycetes</taxon>
        <taxon>Streptosporangiales</taxon>
        <taxon>Streptosporangiaceae</taxon>
        <taxon>Nonomuraea</taxon>
    </lineage>
</organism>
<proteinExistence type="inferred from homology"/>
<name>A0A7W9LFP7_9ACTN</name>
<sequence length="290" mass="31330">MTKIVVIGATGKQGGAVADLLLRRGHEVVAYVRSGESPAAKALSAQGARLATGDLADPDALQRACTGADAVFGLSVPFGEGGKDEEVAQGRLLVDTVARLDAHLVYSSVRGGDRLEATNVDHADSKQLIEAYLREQPVRATVLGPVYFMENALNLGFSRLGDGMLANPLTPGKPLDQVSVLDIAGMAVHAIENPDELVGERIDIASDRVTGQEAARILSEVLGREIPYQQLPLDMVRQWAGEEVATMFESFENNTDFLDIETLHAKYPAVRWHSYADWAKTVDWDRILAP</sequence>
<dbReference type="PANTHER" id="PTHR42748:SF7">
    <property type="entry name" value="NMRA LIKE REDOX SENSOR 1-RELATED"/>
    <property type="match status" value="1"/>
</dbReference>
<comment type="caution">
    <text evidence="4">The sequence shown here is derived from an EMBL/GenBank/DDBJ whole genome shotgun (WGS) entry which is preliminary data.</text>
</comment>